<evidence type="ECO:0000313" key="2">
    <source>
        <dbReference type="EMBL" id="TCP18443.1"/>
    </source>
</evidence>
<sequence length="97" mass="11654">MKILMTDTLLSVIKKEIIFNSVVYTEYNHSYDMLDVSEFKHFIINHSTHFLEAKNHINKIENLWNKANKCEDNRIDKKYFPVFLQECEFRFNFGASD</sequence>
<dbReference type="EMBL" id="SLXJ01000002">
    <property type="protein sequence ID" value="TCP18443.1"/>
    <property type="molecule type" value="Genomic_DNA"/>
</dbReference>
<evidence type="ECO:0000313" key="3">
    <source>
        <dbReference type="Proteomes" id="UP000295537"/>
    </source>
</evidence>
<dbReference type="Pfam" id="PF12762">
    <property type="entry name" value="DDE_Tnp_IS1595"/>
    <property type="match status" value="1"/>
</dbReference>
<proteinExistence type="predicted"/>
<keyword evidence="3" id="KW-1185">Reference proteome</keyword>
<name>A0A4R2NBD7_9PAST</name>
<dbReference type="InterPro" id="IPR024445">
    <property type="entry name" value="Tnp_ISXO2-like"/>
</dbReference>
<evidence type="ECO:0000259" key="1">
    <source>
        <dbReference type="Pfam" id="PF12762"/>
    </source>
</evidence>
<dbReference type="Proteomes" id="UP000295537">
    <property type="component" value="Unassembled WGS sequence"/>
</dbReference>
<gene>
    <name evidence="2" type="ORF">EV693_102122</name>
</gene>
<reference evidence="2 3" key="1">
    <citation type="submission" date="2019-03" db="EMBL/GenBank/DDBJ databases">
        <title>Genomic Encyclopedia of Type Strains, Phase IV (KMG-IV): sequencing the most valuable type-strain genomes for metagenomic binning, comparative biology and taxonomic classification.</title>
        <authorList>
            <person name="Goeker M."/>
        </authorList>
    </citation>
    <scope>NUCLEOTIDE SEQUENCE [LARGE SCALE GENOMIC DNA]</scope>
    <source>
        <strain evidence="2 3">DSM 16380</strain>
    </source>
</reference>
<dbReference type="AlphaFoldDB" id="A0A4R2NBD7"/>
<dbReference type="OrthoDB" id="5682239at2"/>
<feature type="domain" description="ISXO2-like transposase" evidence="1">
    <location>
        <begin position="6"/>
        <end position="92"/>
    </location>
</feature>
<organism evidence="2 3">
    <name type="scientific">Nicoletella semolina</name>
    <dbReference type="NCBI Taxonomy" id="271160"/>
    <lineage>
        <taxon>Bacteria</taxon>
        <taxon>Pseudomonadati</taxon>
        <taxon>Pseudomonadota</taxon>
        <taxon>Gammaproteobacteria</taxon>
        <taxon>Pasteurellales</taxon>
        <taxon>Pasteurellaceae</taxon>
        <taxon>Nicoletella</taxon>
    </lineage>
</organism>
<protein>
    <submittedName>
        <fullName evidence="2">ISXO2 transposase-like protein</fullName>
    </submittedName>
</protein>
<accession>A0A4R2NBD7</accession>
<comment type="caution">
    <text evidence="2">The sequence shown here is derived from an EMBL/GenBank/DDBJ whole genome shotgun (WGS) entry which is preliminary data.</text>
</comment>